<sequence length="122" mass="12768">MKGVRSSLFFLLMGGVLAFQAQAQTLSSTADRSTLPAHAELMAQNTTPANTPPANNPIRRINPNSRQGTGPSVPGATGPSTTPVLRTPSIDNGKIGNGYPRSQTPPKTVKPTAPSLQPRDKP</sequence>
<evidence type="ECO:0008006" key="5">
    <source>
        <dbReference type="Google" id="ProtNLM"/>
    </source>
</evidence>
<gene>
    <name evidence="3" type="ORF">SAMN04490201_3296</name>
</gene>
<feature type="region of interest" description="Disordered" evidence="1">
    <location>
        <begin position="41"/>
        <end position="122"/>
    </location>
</feature>
<proteinExistence type="predicted"/>
<feature type="chain" id="PRO_5046760100" description="Lipoprotein" evidence="2">
    <location>
        <begin position="24"/>
        <end position="122"/>
    </location>
</feature>
<dbReference type="EMBL" id="LT629795">
    <property type="protein sequence ID" value="SDU63165.1"/>
    <property type="molecule type" value="Genomic_DNA"/>
</dbReference>
<feature type="signal peptide" evidence="2">
    <location>
        <begin position="1"/>
        <end position="23"/>
    </location>
</feature>
<reference evidence="3 4" key="1">
    <citation type="submission" date="2016-10" db="EMBL/GenBank/DDBJ databases">
        <authorList>
            <person name="Varghese N."/>
            <person name="Submissions S."/>
        </authorList>
    </citation>
    <scope>NUCLEOTIDE SEQUENCE [LARGE SCALE GENOMIC DNA]</scope>
    <source>
        <strain evidence="3 4">BS3667</strain>
    </source>
</reference>
<evidence type="ECO:0000256" key="1">
    <source>
        <dbReference type="SAM" id="MobiDB-lite"/>
    </source>
</evidence>
<evidence type="ECO:0000256" key="2">
    <source>
        <dbReference type="SAM" id="SignalP"/>
    </source>
</evidence>
<keyword evidence="2" id="KW-0732">Signal</keyword>
<dbReference type="Proteomes" id="UP000182058">
    <property type="component" value="Chromosome I"/>
</dbReference>
<evidence type="ECO:0000313" key="3">
    <source>
        <dbReference type="EMBL" id="SDU63165.1"/>
    </source>
</evidence>
<evidence type="ECO:0000313" key="4">
    <source>
        <dbReference type="Proteomes" id="UP000182058"/>
    </source>
</evidence>
<keyword evidence="4" id="KW-1185">Reference proteome</keyword>
<name>A0ABY0VY58_9PSED</name>
<protein>
    <recommendedName>
        <fullName evidence="5">Lipoprotein</fullName>
    </recommendedName>
</protein>
<organism evidence="3 4">
    <name type="scientific">Pseudomonas psychrophila</name>
    <dbReference type="NCBI Taxonomy" id="122355"/>
    <lineage>
        <taxon>Bacteria</taxon>
        <taxon>Pseudomonadati</taxon>
        <taxon>Pseudomonadota</taxon>
        <taxon>Gammaproteobacteria</taxon>
        <taxon>Pseudomonadales</taxon>
        <taxon>Pseudomonadaceae</taxon>
        <taxon>Pseudomonas</taxon>
    </lineage>
</organism>
<accession>A0ABY0VY58</accession>